<proteinExistence type="predicted"/>
<dbReference type="AlphaFoldDB" id="N8S9Z3"/>
<evidence type="ECO:0000313" key="3">
    <source>
        <dbReference type="Proteomes" id="UP000013065"/>
    </source>
</evidence>
<dbReference type="OrthoDB" id="6933687at2"/>
<reference evidence="2 3" key="2">
    <citation type="journal article" date="2015" name="Int. J. Syst. Evol. Microbiol.">
        <title>Acinetobacter seifertii sp. nov., a member of the Acinetobacter calcoaceticus-Acinetobacter baumannii complex isolated from human clinical specimens.</title>
        <authorList>
            <person name="Nemec A."/>
            <person name="Krizova L."/>
            <person name="Maixnerova M."/>
            <person name="Sedo O."/>
            <person name="Brisse S."/>
            <person name="Higgins P.G."/>
        </authorList>
    </citation>
    <scope>NUCLEOTIDE SEQUENCE [LARGE SCALE GENOMIC DNA]</scope>
    <source>
        <strain evidence="2 3">NIPH 973</strain>
    </source>
</reference>
<gene>
    <name evidence="2" type="ORF">F985_01902</name>
</gene>
<comment type="caution">
    <text evidence="2">The sequence shown here is derived from an EMBL/GenBank/DDBJ whole genome shotgun (WGS) entry which is preliminary data.</text>
</comment>
<reference evidence="3" key="1">
    <citation type="submission" date="2013-02" db="EMBL/GenBank/DDBJ databases">
        <title>The Genome Sequence of Acinetobacter sp. NIPH 973.</title>
        <authorList>
            <consortium name="The Broad Institute Genome Sequencing Platform"/>
            <consortium name="The Broad Institute Genome Sequencing Center for Infectious Disease"/>
            <person name="Cerqueira G."/>
            <person name="Feldgarden M."/>
            <person name="Courvalin P."/>
            <person name="Perichon B."/>
            <person name="Grillot-Courvalin C."/>
            <person name="Clermont D."/>
            <person name="Rocha E."/>
            <person name="Yoon E.-J."/>
            <person name="Nemec A."/>
            <person name="Walker B."/>
            <person name="Young S.K."/>
            <person name="Zeng Q."/>
            <person name="Gargeya S."/>
            <person name="Fitzgerald M."/>
            <person name="Haas B."/>
            <person name="Abouelleil A."/>
            <person name="Alvarado L."/>
            <person name="Arachchi H.M."/>
            <person name="Berlin A.M."/>
            <person name="Chapman S.B."/>
            <person name="Dewar J."/>
            <person name="Goldberg J."/>
            <person name="Griggs A."/>
            <person name="Gujja S."/>
            <person name="Hansen M."/>
            <person name="Howarth C."/>
            <person name="Imamovic A."/>
            <person name="Larimer J."/>
            <person name="McCowan C."/>
            <person name="Murphy C."/>
            <person name="Neiman D."/>
            <person name="Pearson M."/>
            <person name="Priest M."/>
            <person name="Roberts A."/>
            <person name="Saif S."/>
            <person name="Shea T."/>
            <person name="Sisk P."/>
            <person name="Sykes S."/>
            <person name="Wortman J."/>
            <person name="Nusbaum C."/>
            <person name="Birren B."/>
        </authorList>
    </citation>
    <scope>NUCLEOTIDE SEQUENCE [LARGE SCALE GENOMIC DNA]</scope>
    <source>
        <strain evidence="3">NIPH 973</strain>
    </source>
</reference>
<sequence length="213" mass="24135">MDQIRPFPPQDLIDKAEEDEAIILAPAPDLMNWVITNFLTIGGPLHNPDHDHIAELLHDNEEFLACAWASSACMAKKRMVLGQCEKVMFNQGGWKKARQEQQMRDWFGYVPVYLITIDASYCDQATDRDFCALIEHELYHIGVERDEDGEAFYSDMTGLPKHYLAGHDVEEFVGVVKRWGADESVKRLLEVAKQAPFVSEVNISKCCGTCLIS</sequence>
<feature type="domain" description="Putative phage metallopeptidase" evidence="1">
    <location>
        <begin position="32"/>
        <end position="192"/>
    </location>
</feature>
<protein>
    <recommendedName>
        <fullName evidence="1">Putative phage metallopeptidase domain-containing protein</fullName>
    </recommendedName>
</protein>
<dbReference type="RefSeq" id="WP_004700274.1">
    <property type="nucleotide sequence ID" value="NZ_KB851200.1"/>
</dbReference>
<evidence type="ECO:0000259" key="1">
    <source>
        <dbReference type="Pfam" id="PF18894"/>
    </source>
</evidence>
<evidence type="ECO:0000313" key="2">
    <source>
        <dbReference type="EMBL" id="ENU43192.1"/>
    </source>
</evidence>
<dbReference type="HOGENOM" id="CLU_089913_0_0_6"/>
<dbReference type="Pfam" id="PF18894">
    <property type="entry name" value="PhageMetallopep"/>
    <property type="match status" value="1"/>
</dbReference>
<dbReference type="PATRIC" id="fig|520709.3.peg.1856"/>
<organism evidence="2 3">
    <name type="scientific">Acinetobacter seifertii</name>
    <dbReference type="NCBI Taxonomy" id="1530123"/>
    <lineage>
        <taxon>Bacteria</taxon>
        <taxon>Pseudomonadati</taxon>
        <taxon>Pseudomonadota</taxon>
        <taxon>Gammaproteobacteria</taxon>
        <taxon>Moraxellales</taxon>
        <taxon>Moraxellaceae</taxon>
        <taxon>Acinetobacter</taxon>
        <taxon>Acinetobacter calcoaceticus/baumannii complex</taxon>
    </lineage>
</organism>
<dbReference type="EMBL" id="APOO01000021">
    <property type="protein sequence ID" value="ENU43192.1"/>
    <property type="molecule type" value="Genomic_DNA"/>
</dbReference>
<dbReference type="InterPro" id="IPR043998">
    <property type="entry name" value="Put_Metallopep"/>
</dbReference>
<accession>N8S9Z3</accession>
<name>N8S9Z3_9GAMM</name>
<dbReference type="Proteomes" id="UP000013065">
    <property type="component" value="Unassembled WGS sequence"/>
</dbReference>